<dbReference type="GO" id="GO:0006631">
    <property type="term" value="P:fatty acid metabolic process"/>
    <property type="evidence" value="ECO:0007669"/>
    <property type="project" value="UniProtKB-KW"/>
</dbReference>
<evidence type="ECO:0000256" key="3">
    <source>
        <dbReference type="ARBA" id="ARBA00022832"/>
    </source>
</evidence>
<dbReference type="EMBL" id="JACGCM010000677">
    <property type="protein sequence ID" value="KAF6168811.1"/>
    <property type="molecule type" value="Genomic_DNA"/>
</dbReference>
<dbReference type="InterPro" id="IPR012337">
    <property type="entry name" value="RNaseH-like_sf"/>
</dbReference>
<dbReference type="PANTHER" id="PTHR43859:SF4">
    <property type="entry name" value="BUTANOATE--COA LIGASE AAE1-RELATED"/>
    <property type="match status" value="1"/>
</dbReference>
<sequence>MCIDPPLAIQVPVGMKMFRGSTVMSGYLKDSKATEDAFSSGWFYSGDLGVKHHDDYIELKDRCKDVIISGGENINAIERFINRSKPHISKEQQLNLTRWAVLLAGSLLKNNKVALKALMSSRLRVKLINFRWKKLAFVIEPGEIKLFCDGSSMGNPGPEGCGSVFRDHDGGLIGVLSMNLSAFKDSETGAISNRRRLVSGFGASVLEALVIVTPFEAKVILIYALWYDTVNELNSAKKSCGLEN</sequence>
<feature type="non-terminal residue" evidence="5">
    <location>
        <position position="1"/>
    </location>
</feature>
<dbReference type="PANTHER" id="PTHR43859">
    <property type="entry name" value="ACYL-ACTIVATING ENZYME"/>
    <property type="match status" value="1"/>
</dbReference>
<comment type="similarity">
    <text evidence="1">Belongs to the ATP-dependent AMP-binding enzyme family.</text>
</comment>
<dbReference type="GO" id="GO:0016874">
    <property type="term" value="F:ligase activity"/>
    <property type="evidence" value="ECO:0007669"/>
    <property type="project" value="UniProtKB-KW"/>
</dbReference>
<evidence type="ECO:0000313" key="5">
    <source>
        <dbReference type="EMBL" id="KAF6168811.1"/>
    </source>
</evidence>
<dbReference type="OrthoDB" id="1724841at2759"/>
<keyword evidence="3" id="KW-0276">Fatty acid metabolism</keyword>
<proteinExistence type="inferred from homology"/>
<accession>A0A7J7NNN4</accession>
<dbReference type="Proteomes" id="UP000541444">
    <property type="component" value="Unassembled WGS sequence"/>
</dbReference>
<keyword evidence="6" id="KW-1185">Reference proteome</keyword>
<reference evidence="5 6" key="1">
    <citation type="journal article" date="2020" name="IScience">
        <title>Genome Sequencing of the Endangered Kingdonia uniflora (Circaeasteraceae, Ranunculales) Reveals Potential Mechanisms of Evolutionary Specialization.</title>
        <authorList>
            <person name="Sun Y."/>
            <person name="Deng T."/>
            <person name="Zhang A."/>
            <person name="Moore M.J."/>
            <person name="Landis J.B."/>
            <person name="Lin N."/>
            <person name="Zhang H."/>
            <person name="Zhang X."/>
            <person name="Huang J."/>
            <person name="Zhang X."/>
            <person name="Sun H."/>
            <person name="Wang H."/>
        </authorList>
    </citation>
    <scope>NUCLEOTIDE SEQUENCE [LARGE SCALE GENOMIC DNA]</scope>
    <source>
        <strain evidence="5">TB1705</strain>
        <tissue evidence="5">Leaf</tissue>
    </source>
</reference>
<gene>
    <name evidence="5" type="ORF">GIB67_042118</name>
</gene>
<keyword evidence="2" id="KW-0436">Ligase</keyword>
<dbReference type="AlphaFoldDB" id="A0A7J7NNN4"/>
<evidence type="ECO:0008006" key="7">
    <source>
        <dbReference type="Google" id="ProtNLM"/>
    </source>
</evidence>
<dbReference type="SUPFAM" id="SSF53098">
    <property type="entry name" value="Ribonuclease H-like"/>
    <property type="match status" value="1"/>
</dbReference>
<keyword evidence="4" id="KW-0443">Lipid metabolism</keyword>
<name>A0A7J7NNN4_9MAGN</name>
<evidence type="ECO:0000256" key="1">
    <source>
        <dbReference type="ARBA" id="ARBA00006432"/>
    </source>
</evidence>
<organism evidence="5 6">
    <name type="scientific">Kingdonia uniflora</name>
    <dbReference type="NCBI Taxonomy" id="39325"/>
    <lineage>
        <taxon>Eukaryota</taxon>
        <taxon>Viridiplantae</taxon>
        <taxon>Streptophyta</taxon>
        <taxon>Embryophyta</taxon>
        <taxon>Tracheophyta</taxon>
        <taxon>Spermatophyta</taxon>
        <taxon>Magnoliopsida</taxon>
        <taxon>Ranunculales</taxon>
        <taxon>Circaeasteraceae</taxon>
        <taxon>Kingdonia</taxon>
    </lineage>
</organism>
<evidence type="ECO:0000256" key="4">
    <source>
        <dbReference type="ARBA" id="ARBA00023098"/>
    </source>
</evidence>
<protein>
    <recommendedName>
        <fullName evidence="7">AMP-dependent synthetase/ligase domain-containing protein</fullName>
    </recommendedName>
</protein>
<dbReference type="SUPFAM" id="SSF56801">
    <property type="entry name" value="Acetyl-CoA synthetase-like"/>
    <property type="match status" value="1"/>
</dbReference>
<evidence type="ECO:0000313" key="6">
    <source>
        <dbReference type="Proteomes" id="UP000541444"/>
    </source>
</evidence>
<dbReference type="Gene3D" id="2.30.38.10">
    <property type="entry name" value="Luciferase, Domain 3"/>
    <property type="match status" value="1"/>
</dbReference>
<comment type="caution">
    <text evidence="5">The sequence shown here is derived from an EMBL/GenBank/DDBJ whole genome shotgun (WGS) entry which is preliminary data.</text>
</comment>
<evidence type="ECO:0000256" key="2">
    <source>
        <dbReference type="ARBA" id="ARBA00022598"/>
    </source>
</evidence>